<evidence type="ECO:0008006" key="3">
    <source>
        <dbReference type="Google" id="ProtNLM"/>
    </source>
</evidence>
<evidence type="ECO:0000313" key="1">
    <source>
        <dbReference type="EMBL" id="SFU96696.1"/>
    </source>
</evidence>
<sequence>MTSKKLLLLFVRNPELGKVKTRLAATVGDEKALEIYMKLLQHTRDVTEALPVHKRVYYADKVTANDLWPNDIYQKEVQPAGDLGHKMQAAFAEGFADGYTSIVIIGSDCLQLTQQTVEEAYQQLEKQEVVVGPARDGGYYLLGMNCLHPQLFQNKRWSTAHVFPDTLQDLEQLELSYALLPVLSDIDYAEDLNEELLR</sequence>
<dbReference type="OrthoDB" id="9798250at2"/>
<dbReference type="Pfam" id="PF09837">
    <property type="entry name" value="DUF2064"/>
    <property type="match status" value="1"/>
</dbReference>
<dbReference type="InterPro" id="IPR029044">
    <property type="entry name" value="Nucleotide-diphossugar_trans"/>
</dbReference>
<name>A0A1I7KH27_9BACT</name>
<protein>
    <recommendedName>
        <fullName evidence="3">Glycosyltransferase</fullName>
    </recommendedName>
</protein>
<reference evidence="2" key="1">
    <citation type="submission" date="2016-10" db="EMBL/GenBank/DDBJ databases">
        <authorList>
            <person name="Varghese N."/>
        </authorList>
    </citation>
    <scope>NUCLEOTIDE SEQUENCE [LARGE SCALE GENOMIC DNA]</scope>
    <source>
        <strain evidence="2">DSM 18820</strain>
    </source>
</reference>
<dbReference type="AlphaFoldDB" id="A0A1I7KH27"/>
<keyword evidence="2" id="KW-1185">Reference proteome</keyword>
<dbReference type="Gene3D" id="3.90.550.10">
    <property type="entry name" value="Spore Coat Polysaccharide Biosynthesis Protein SpsA, Chain A"/>
    <property type="match status" value="1"/>
</dbReference>
<organism evidence="1 2">
    <name type="scientific">Pontibacter akesuensis</name>
    <dbReference type="NCBI Taxonomy" id="388950"/>
    <lineage>
        <taxon>Bacteria</taxon>
        <taxon>Pseudomonadati</taxon>
        <taxon>Bacteroidota</taxon>
        <taxon>Cytophagia</taxon>
        <taxon>Cytophagales</taxon>
        <taxon>Hymenobacteraceae</taxon>
        <taxon>Pontibacter</taxon>
    </lineage>
</organism>
<dbReference type="NCBIfam" id="TIGR04282">
    <property type="entry name" value="glyco_like_cofC"/>
    <property type="match status" value="1"/>
</dbReference>
<dbReference type="InterPro" id="IPR018641">
    <property type="entry name" value="Trfase_1_rSAM/seldom-assoc"/>
</dbReference>
<evidence type="ECO:0000313" key="2">
    <source>
        <dbReference type="Proteomes" id="UP000182491"/>
    </source>
</evidence>
<dbReference type="RefSeq" id="WP_068838969.1">
    <property type="nucleotide sequence ID" value="NZ_BMXC01000006.1"/>
</dbReference>
<gene>
    <name evidence="1" type="ORF">SAMN04487941_3731</name>
</gene>
<dbReference type="Proteomes" id="UP000182491">
    <property type="component" value="Unassembled WGS sequence"/>
</dbReference>
<accession>A0A1I7KH27</accession>
<dbReference type="STRING" id="388950.GCA_001611675_03067"/>
<dbReference type="EMBL" id="FPCA01000005">
    <property type="protein sequence ID" value="SFU96696.1"/>
    <property type="molecule type" value="Genomic_DNA"/>
</dbReference>
<dbReference type="PANTHER" id="PTHR36529">
    <property type="entry name" value="SLL1095 PROTEIN"/>
    <property type="match status" value="1"/>
</dbReference>
<proteinExistence type="predicted"/>
<dbReference type="SUPFAM" id="SSF53448">
    <property type="entry name" value="Nucleotide-diphospho-sugar transferases"/>
    <property type="match status" value="1"/>
</dbReference>
<dbReference type="PANTHER" id="PTHR36529:SF1">
    <property type="entry name" value="GLYCOSYLTRANSFERASE"/>
    <property type="match status" value="1"/>
</dbReference>